<dbReference type="SUPFAM" id="SSF52283">
    <property type="entry name" value="Formate/glycerate dehydrogenase catalytic domain-like"/>
    <property type="match status" value="1"/>
</dbReference>
<keyword evidence="2 4" id="KW-0560">Oxidoreductase</keyword>
<dbReference type="InterPro" id="IPR006140">
    <property type="entry name" value="D-isomer_DH_NAD-bd"/>
</dbReference>
<dbReference type="Proteomes" id="UP000664628">
    <property type="component" value="Unassembled WGS sequence"/>
</dbReference>
<evidence type="ECO:0000259" key="6">
    <source>
        <dbReference type="Pfam" id="PF02826"/>
    </source>
</evidence>
<dbReference type="Gene3D" id="3.40.50.720">
    <property type="entry name" value="NAD(P)-binding Rossmann-like Domain"/>
    <property type="match status" value="2"/>
</dbReference>
<dbReference type="Pfam" id="PF02826">
    <property type="entry name" value="2-Hacid_dh_C"/>
    <property type="match status" value="1"/>
</dbReference>
<organism evidence="7 8">
    <name type="scientific">Fibrella forsythiae</name>
    <dbReference type="NCBI Taxonomy" id="2817061"/>
    <lineage>
        <taxon>Bacteria</taxon>
        <taxon>Pseudomonadati</taxon>
        <taxon>Bacteroidota</taxon>
        <taxon>Cytophagia</taxon>
        <taxon>Cytophagales</taxon>
        <taxon>Spirosomataceae</taxon>
        <taxon>Fibrella</taxon>
    </lineage>
</organism>
<dbReference type="PANTHER" id="PTHR43026">
    <property type="entry name" value="2-HYDROXYACID DEHYDROGENASE HOMOLOG 1-RELATED"/>
    <property type="match status" value="1"/>
</dbReference>
<keyword evidence="8" id="KW-1185">Reference proteome</keyword>
<gene>
    <name evidence="7" type="ORF">J2I46_24695</name>
</gene>
<evidence type="ECO:0000313" key="7">
    <source>
        <dbReference type="EMBL" id="MBO0951805.1"/>
    </source>
</evidence>
<dbReference type="EMBL" id="JAFMYW010000009">
    <property type="protein sequence ID" value="MBO0951805.1"/>
    <property type="molecule type" value="Genomic_DNA"/>
</dbReference>
<accession>A0ABS3JP81</accession>
<proteinExistence type="inferred from homology"/>
<dbReference type="PROSITE" id="PS00065">
    <property type="entry name" value="D_2_HYDROXYACID_DH_1"/>
    <property type="match status" value="1"/>
</dbReference>
<dbReference type="InterPro" id="IPR029752">
    <property type="entry name" value="D-isomer_DH_CS1"/>
</dbReference>
<evidence type="ECO:0000256" key="2">
    <source>
        <dbReference type="ARBA" id="ARBA00023002"/>
    </source>
</evidence>
<dbReference type="InterPro" id="IPR029753">
    <property type="entry name" value="D-isomer_DH_CS"/>
</dbReference>
<dbReference type="RefSeq" id="WP_207331762.1">
    <property type="nucleotide sequence ID" value="NZ_JAFMYW010000009.1"/>
</dbReference>
<name>A0ABS3JP81_9BACT</name>
<feature type="domain" description="D-isomer specific 2-hydroxyacid dehydrogenase NAD-binding" evidence="6">
    <location>
        <begin position="108"/>
        <end position="295"/>
    </location>
</feature>
<dbReference type="InterPro" id="IPR006139">
    <property type="entry name" value="D-isomer_2_OHA_DH_cat_dom"/>
</dbReference>
<comment type="caution">
    <text evidence="7">The sequence shown here is derived from an EMBL/GenBank/DDBJ whole genome shotgun (WGS) entry which is preliminary data.</text>
</comment>
<evidence type="ECO:0000256" key="3">
    <source>
        <dbReference type="ARBA" id="ARBA00023027"/>
    </source>
</evidence>
<evidence type="ECO:0000256" key="1">
    <source>
        <dbReference type="ARBA" id="ARBA00005854"/>
    </source>
</evidence>
<reference evidence="7 8" key="1">
    <citation type="submission" date="2021-03" db="EMBL/GenBank/DDBJ databases">
        <title>Fibrella sp. HMF5405 genome sequencing and assembly.</title>
        <authorList>
            <person name="Kang H."/>
            <person name="Kim H."/>
            <person name="Bae S."/>
            <person name="Joh K."/>
        </authorList>
    </citation>
    <scope>NUCLEOTIDE SEQUENCE [LARGE SCALE GENOMIC DNA]</scope>
    <source>
        <strain evidence="7 8">HMF5405</strain>
    </source>
</reference>
<evidence type="ECO:0000259" key="5">
    <source>
        <dbReference type="Pfam" id="PF00389"/>
    </source>
</evidence>
<protein>
    <submittedName>
        <fullName evidence="7">2-hydroxyacid dehydrogenase</fullName>
    </submittedName>
</protein>
<dbReference type="CDD" id="cd12183">
    <property type="entry name" value="LDH_like_2"/>
    <property type="match status" value="1"/>
</dbReference>
<dbReference type="PROSITE" id="PS00671">
    <property type="entry name" value="D_2_HYDROXYACID_DH_3"/>
    <property type="match status" value="1"/>
</dbReference>
<dbReference type="PANTHER" id="PTHR43026:SF1">
    <property type="entry name" value="2-HYDROXYACID DEHYDROGENASE HOMOLOG 1-RELATED"/>
    <property type="match status" value="1"/>
</dbReference>
<sequence>MTIAFFSALPFEQAWFEPFRGQHHITYIPDALTLNTAHRAGGHQAVCAFVNDDLSRPVLERLGSFGIGVIGMRCVGTDNVDQQAITDLDMTLLHVPGYSPYSVAEQSVALLLGLVRHLPQAHNRVRAGNFAIDGLMGNDLHGKTVGVIGTGHIGKAFIRIMQGFGCPIMAYDTRPDRRLLETGVVYTSLRNLLGQSDVVSLYCPLTPQTLYLIDADTLPLMKPGAVLINAGRGRLVNTDDVLNALDAGTLAGYAADVYERERTYFHYDFSDRPIADDLLNRLRNHPRVLLTAHQGFLTEEALRQVARNLMNQFSFYDNQQTAYITKASMC</sequence>
<dbReference type="InterPro" id="IPR036291">
    <property type="entry name" value="NAD(P)-bd_dom_sf"/>
</dbReference>
<feature type="domain" description="D-isomer specific 2-hydroxyacid dehydrogenase catalytic" evidence="5">
    <location>
        <begin position="5"/>
        <end position="314"/>
    </location>
</feature>
<dbReference type="SUPFAM" id="SSF51735">
    <property type="entry name" value="NAD(P)-binding Rossmann-fold domains"/>
    <property type="match status" value="1"/>
</dbReference>
<keyword evidence="3" id="KW-0520">NAD</keyword>
<evidence type="ECO:0000313" key="8">
    <source>
        <dbReference type="Proteomes" id="UP000664628"/>
    </source>
</evidence>
<dbReference type="Pfam" id="PF00389">
    <property type="entry name" value="2-Hacid_dh"/>
    <property type="match status" value="1"/>
</dbReference>
<comment type="similarity">
    <text evidence="1 4">Belongs to the D-isomer specific 2-hydroxyacid dehydrogenase family.</text>
</comment>
<evidence type="ECO:0000256" key="4">
    <source>
        <dbReference type="RuleBase" id="RU003719"/>
    </source>
</evidence>
<dbReference type="InterPro" id="IPR058205">
    <property type="entry name" value="D-LDH-like"/>
</dbReference>